<organism evidence="1 2">
    <name type="scientific">Spinactinospora alkalitolerans</name>
    <dbReference type="NCBI Taxonomy" id="687207"/>
    <lineage>
        <taxon>Bacteria</taxon>
        <taxon>Bacillati</taxon>
        <taxon>Actinomycetota</taxon>
        <taxon>Actinomycetes</taxon>
        <taxon>Streptosporangiales</taxon>
        <taxon>Nocardiopsidaceae</taxon>
        <taxon>Spinactinospora</taxon>
    </lineage>
</organism>
<comment type="caution">
    <text evidence="1">The sequence shown here is derived from an EMBL/GenBank/DDBJ whole genome shotgun (WGS) entry which is preliminary data.</text>
</comment>
<sequence>MTNPRYQPRHARQASMIRPYLIAHERRQREADVRRAASFARRQRNALRVLTGAAS</sequence>
<dbReference type="Proteomes" id="UP000589036">
    <property type="component" value="Unassembled WGS sequence"/>
</dbReference>
<keyword evidence="2" id="KW-1185">Reference proteome</keyword>
<dbReference type="EMBL" id="JACCCC010000001">
    <property type="protein sequence ID" value="NYE49931.1"/>
    <property type="molecule type" value="Genomic_DNA"/>
</dbReference>
<evidence type="ECO:0000313" key="2">
    <source>
        <dbReference type="Proteomes" id="UP000589036"/>
    </source>
</evidence>
<dbReference type="RefSeq" id="WP_179645504.1">
    <property type="nucleotide sequence ID" value="NZ_BAAAYY010000048.1"/>
</dbReference>
<gene>
    <name evidence="1" type="ORF">HDA32_005051</name>
</gene>
<proteinExistence type="predicted"/>
<name>A0A852U1C5_9ACTN</name>
<dbReference type="AlphaFoldDB" id="A0A852U1C5"/>
<reference evidence="1 2" key="1">
    <citation type="submission" date="2020-07" db="EMBL/GenBank/DDBJ databases">
        <title>Sequencing the genomes of 1000 actinobacteria strains.</title>
        <authorList>
            <person name="Klenk H.-P."/>
        </authorList>
    </citation>
    <scope>NUCLEOTIDE SEQUENCE [LARGE SCALE GENOMIC DNA]</scope>
    <source>
        <strain evidence="1 2">CXB654</strain>
    </source>
</reference>
<evidence type="ECO:0000313" key="1">
    <source>
        <dbReference type="EMBL" id="NYE49931.1"/>
    </source>
</evidence>
<accession>A0A852U1C5</accession>
<protein>
    <submittedName>
        <fullName evidence="1">Uncharacterized protein</fullName>
    </submittedName>
</protein>